<dbReference type="Proteomes" id="UP001487740">
    <property type="component" value="Unassembled WGS sequence"/>
</dbReference>
<dbReference type="SUPFAM" id="SSF50494">
    <property type="entry name" value="Trypsin-like serine proteases"/>
    <property type="match status" value="1"/>
</dbReference>
<proteinExistence type="predicted"/>
<keyword evidence="2" id="KW-0325">Glycoprotein</keyword>
<keyword evidence="9" id="KW-1185">Reference proteome</keyword>
<dbReference type="Gene3D" id="4.10.400.10">
    <property type="entry name" value="Low-density Lipoprotein Receptor"/>
    <property type="match status" value="2"/>
</dbReference>
<dbReference type="SMART" id="SM00020">
    <property type="entry name" value="Tryp_SPc"/>
    <property type="match status" value="1"/>
</dbReference>
<evidence type="ECO:0000256" key="2">
    <source>
        <dbReference type="ARBA" id="ARBA00023180"/>
    </source>
</evidence>
<organism evidence="8 9">
    <name type="scientific">Scylla paramamosain</name>
    <name type="common">Mud crab</name>
    <dbReference type="NCBI Taxonomy" id="85552"/>
    <lineage>
        <taxon>Eukaryota</taxon>
        <taxon>Metazoa</taxon>
        <taxon>Ecdysozoa</taxon>
        <taxon>Arthropoda</taxon>
        <taxon>Crustacea</taxon>
        <taxon>Multicrustacea</taxon>
        <taxon>Malacostraca</taxon>
        <taxon>Eumalacostraca</taxon>
        <taxon>Eucarida</taxon>
        <taxon>Decapoda</taxon>
        <taxon>Pleocyemata</taxon>
        <taxon>Brachyura</taxon>
        <taxon>Eubrachyura</taxon>
        <taxon>Portunoidea</taxon>
        <taxon>Portunidae</taxon>
        <taxon>Portuninae</taxon>
        <taxon>Scylla</taxon>
    </lineage>
</organism>
<dbReference type="PANTHER" id="PTHR24252">
    <property type="entry name" value="ACROSIN-RELATED"/>
    <property type="match status" value="1"/>
</dbReference>
<protein>
    <submittedName>
        <fullName evidence="8">Uncharacterized protein</fullName>
    </submittedName>
</protein>
<dbReference type="InterPro" id="IPR002172">
    <property type="entry name" value="LDrepeatLR_classA_rpt"/>
</dbReference>
<evidence type="ECO:0000256" key="5">
    <source>
        <dbReference type="SAM" id="MobiDB-lite"/>
    </source>
</evidence>
<dbReference type="InterPro" id="IPR018114">
    <property type="entry name" value="TRYPSIN_HIS"/>
</dbReference>
<comment type="caution">
    <text evidence="4">Lacks conserved residue(s) required for the propagation of feature annotation.</text>
</comment>
<feature type="domain" description="SRCR" evidence="7">
    <location>
        <begin position="201"/>
        <end position="249"/>
    </location>
</feature>
<evidence type="ECO:0000313" key="8">
    <source>
        <dbReference type="EMBL" id="KAK8380312.1"/>
    </source>
</evidence>
<dbReference type="SUPFAM" id="SSF57424">
    <property type="entry name" value="LDL receptor-like module"/>
    <property type="match status" value="2"/>
</dbReference>
<evidence type="ECO:0000256" key="4">
    <source>
        <dbReference type="PROSITE-ProRule" id="PRU00196"/>
    </source>
</evidence>
<dbReference type="PRINTS" id="PR00261">
    <property type="entry name" value="LDLRECEPTOR"/>
</dbReference>
<dbReference type="PROSITE" id="PS50068">
    <property type="entry name" value="LDLRA_2"/>
    <property type="match status" value="2"/>
</dbReference>
<evidence type="ECO:0000259" key="6">
    <source>
        <dbReference type="PROSITE" id="PS50240"/>
    </source>
</evidence>
<gene>
    <name evidence="8" type="ORF">O3P69_016727</name>
</gene>
<feature type="disulfide bond" evidence="3">
    <location>
        <begin position="130"/>
        <end position="148"/>
    </location>
</feature>
<dbReference type="GO" id="GO:0016020">
    <property type="term" value="C:membrane"/>
    <property type="evidence" value="ECO:0007669"/>
    <property type="project" value="InterPro"/>
</dbReference>
<dbReference type="InterPro" id="IPR043504">
    <property type="entry name" value="Peptidase_S1_PA_chymotrypsin"/>
</dbReference>
<dbReference type="InterPro" id="IPR001190">
    <property type="entry name" value="SRCR"/>
</dbReference>
<feature type="disulfide bond" evidence="3">
    <location>
        <begin position="182"/>
        <end position="197"/>
    </location>
</feature>
<name>A0AAW0T084_SCYPA</name>
<evidence type="ECO:0000256" key="3">
    <source>
        <dbReference type="PROSITE-ProRule" id="PRU00124"/>
    </source>
</evidence>
<feature type="disulfide bond" evidence="3">
    <location>
        <begin position="142"/>
        <end position="157"/>
    </location>
</feature>
<dbReference type="PROSITE" id="PS50287">
    <property type="entry name" value="SRCR_2"/>
    <property type="match status" value="1"/>
</dbReference>
<dbReference type="PANTHER" id="PTHR24252:SF27">
    <property type="entry name" value="TRANSMEMBRANE PROTEASE SERINE 3-LIKE"/>
    <property type="match status" value="1"/>
</dbReference>
<dbReference type="SMART" id="SM00192">
    <property type="entry name" value="LDLa"/>
    <property type="match status" value="2"/>
</dbReference>
<dbReference type="PROSITE" id="PS00134">
    <property type="entry name" value="TRYPSIN_HIS"/>
    <property type="match status" value="1"/>
</dbReference>
<evidence type="ECO:0000256" key="1">
    <source>
        <dbReference type="ARBA" id="ARBA00023157"/>
    </source>
</evidence>
<evidence type="ECO:0000259" key="7">
    <source>
        <dbReference type="PROSITE" id="PS50287"/>
    </source>
</evidence>
<sequence length="476" mass="54362">MTAPELHTTPPDLHMTALNLHATDPELHMTAPELFVIAPDLHIAAPGLHMTAPSLHMTAPDLHVAAPQIIGPWRLSNASPRSGDKNNFIVVYKKYEEGMRACRTGVWGYLKEERCDRVVHCPDASDERHCPCRKLVPSDYLCDSYFDCPDFSDEFGCGGCEETEILCSLKNKEHCVPPSRVCDGVSECDDGRDEMLCFRLARLQEKDARNPVVRSQGYVEARRGSQWVPLCGHRQQDLSEFVKKLCNELVGEDRTGGDHYEFEALNKTQINTRKWAHFHKDRTKLGQDCKGYLVVITCGIVTCDDYGRFRRDTEERKTKNKNSSSHKEKLHRVEESEEEKERDQTGVRQKRDHGPMMDGRVVGGSNSPAYIWTFLVGIRRNGVFYCGGTLLSAYLVLTAAHCVHEPESAVYEVHAGMLRRDSWSPYEQTSLVTHILRHEHFNSHYIRNDLALFRLQTPMQLNRWVRPVCLSEHLYP</sequence>
<dbReference type="InterPro" id="IPR001254">
    <property type="entry name" value="Trypsin_dom"/>
</dbReference>
<reference evidence="8 9" key="1">
    <citation type="submission" date="2023-03" db="EMBL/GenBank/DDBJ databases">
        <title>High-quality genome of Scylla paramamosain provides insights in environmental adaptation.</title>
        <authorList>
            <person name="Zhang L."/>
        </authorList>
    </citation>
    <scope>NUCLEOTIDE SEQUENCE [LARGE SCALE GENOMIC DNA]</scope>
    <source>
        <strain evidence="8">LZ_2023a</strain>
        <tissue evidence="8">Muscle</tissue>
    </source>
</reference>
<dbReference type="InterPro" id="IPR036055">
    <property type="entry name" value="LDL_receptor-like_sf"/>
</dbReference>
<keyword evidence="1 3" id="KW-1015">Disulfide bond</keyword>
<dbReference type="PROSITE" id="PS50240">
    <property type="entry name" value="TRYPSIN_DOM"/>
    <property type="match status" value="1"/>
</dbReference>
<dbReference type="CDD" id="cd00112">
    <property type="entry name" value="LDLa"/>
    <property type="match status" value="2"/>
</dbReference>
<dbReference type="FunFam" id="2.40.10.10:FF:000068">
    <property type="entry name" value="transmembrane protease serine 2"/>
    <property type="match status" value="1"/>
</dbReference>
<dbReference type="Gene3D" id="2.40.10.10">
    <property type="entry name" value="Trypsin-like serine proteases"/>
    <property type="match status" value="1"/>
</dbReference>
<dbReference type="Pfam" id="PF00089">
    <property type="entry name" value="Trypsin"/>
    <property type="match status" value="1"/>
</dbReference>
<feature type="compositionally biased region" description="Basic and acidic residues" evidence="5">
    <location>
        <begin position="325"/>
        <end position="345"/>
    </location>
</feature>
<feature type="region of interest" description="Disordered" evidence="5">
    <location>
        <begin position="312"/>
        <end position="360"/>
    </location>
</feature>
<dbReference type="GO" id="GO:0006508">
    <property type="term" value="P:proteolysis"/>
    <property type="evidence" value="ECO:0007669"/>
    <property type="project" value="InterPro"/>
</dbReference>
<dbReference type="EMBL" id="JARAKH010000042">
    <property type="protein sequence ID" value="KAK8380312.1"/>
    <property type="molecule type" value="Genomic_DNA"/>
</dbReference>
<comment type="caution">
    <text evidence="8">The sequence shown here is derived from an EMBL/GenBank/DDBJ whole genome shotgun (WGS) entry which is preliminary data.</text>
</comment>
<accession>A0AAW0T084</accession>
<feature type="domain" description="Peptidase S1" evidence="6">
    <location>
        <begin position="361"/>
        <end position="476"/>
    </location>
</feature>
<dbReference type="AlphaFoldDB" id="A0AAW0T084"/>
<dbReference type="GO" id="GO:0004252">
    <property type="term" value="F:serine-type endopeptidase activity"/>
    <property type="evidence" value="ECO:0007669"/>
    <property type="project" value="InterPro"/>
</dbReference>
<dbReference type="InterPro" id="IPR009003">
    <property type="entry name" value="Peptidase_S1_PA"/>
</dbReference>
<evidence type="ECO:0000313" key="9">
    <source>
        <dbReference type="Proteomes" id="UP001487740"/>
    </source>
</evidence>